<evidence type="ECO:0000256" key="4">
    <source>
        <dbReference type="ARBA" id="ARBA00015520"/>
    </source>
</evidence>
<keyword evidence="5 7" id="KW-0694">RNA-binding</keyword>
<dbReference type="PANTHER" id="PTHR23236:SF25">
    <property type="entry name" value="RNA-BINDING PROTEIN 34"/>
    <property type="match status" value="1"/>
</dbReference>
<evidence type="ECO:0000259" key="9">
    <source>
        <dbReference type="PROSITE" id="PS50102"/>
    </source>
</evidence>
<dbReference type="InterPro" id="IPR012677">
    <property type="entry name" value="Nucleotide-bd_a/b_plait_sf"/>
</dbReference>
<evidence type="ECO:0000313" key="11">
    <source>
        <dbReference type="Proteomes" id="UP000054217"/>
    </source>
</evidence>
<evidence type="ECO:0000256" key="1">
    <source>
        <dbReference type="ARBA" id="ARBA00002475"/>
    </source>
</evidence>
<feature type="domain" description="RRM" evidence="9">
    <location>
        <begin position="247"/>
        <end position="346"/>
    </location>
</feature>
<dbReference type="PROSITE" id="PS50102">
    <property type="entry name" value="RRM"/>
    <property type="match status" value="1"/>
</dbReference>
<feature type="region of interest" description="Disordered" evidence="8">
    <location>
        <begin position="349"/>
        <end position="466"/>
    </location>
</feature>
<feature type="region of interest" description="Disordered" evidence="8">
    <location>
        <begin position="102"/>
        <end position="147"/>
    </location>
</feature>
<comment type="subcellular location">
    <subcellularLocation>
        <location evidence="2">Nucleus</location>
        <location evidence="2">Nucleolus</location>
    </subcellularLocation>
</comment>
<dbReference type="SMART" id="SM00360">
    <property type="entry name" value="RRM"/>
    <property type="match status" value="1"/>
</dbReference>
<name>A0A0C3PC18_PISTI</name>
<feature type="compositionally biased region" description="Polar residues" evidence="8">
    <location>
        <begin position="365"/>
        <end position="374"/>
    </location>
</feature>
<gene>
    <name evidence="10" type="ORF">M404DRAFT_141194</name>
</gene>
<sequence>MGGGLVTDGEDSDGPSHLVHETLHRDGSSPQKGEGKKKYVPADETQEQRDARTIFIGNVPPEVAQKRPLQKRLRQHVLASVPTAKIESMRFRSIPFQIPTSNLSLSQDASGDKKKTKARQHDRDRAASWREANPNDDDTSKTDAKKLLTPSQKKKIAFINDHIHSSADSVHAYVVFAYPKPAELRPANLPPLPPVMDPFEAARLAVEKCDGTIFMDRMLKVDSAGHSDSSPNAATATTKLAIGDPKLTVFVGNLDFASKEDDLRIFFETLVHAERGPPPQDMGSDGTKHDTWVTRVRMIRDKDTQLGKGFAYVQFVDRSCVDEILALEPDRLKFAKRKLRVHRCKTIPSSVTPAASSQSSKPPQIHTSSSTSNAVPKGDPSLGEKLAHLSKEERKQVKATDADRRERRLAKKKARMALDKQGVRHQSKGRERVRKSITARKSGAAPARKKGRVRSEKSLSKRNAKK</sequence>
<feature type="compositionally biased region" description="Low complexity" evidence="8">
    <location>
        <begin position="349"/>
        <end position="364"/>
    </location>
</feature>
<dbReference type="Proteomes" id="UP000054217">
    <property type="component" value="Unassembled WGS sequence"/>
</dbReference>
<feature type="compositionally biased region" description="Basic and acidic residues" evidence="8">
    <location>
        <begin position="18"/>
        <end position="52"/>
    </location>
</feature>
<feature type="compositionally biased region" description="Basic and acidic residues" evidence="8">
    <location>
        <begin position="385"/>
        <end position="406"/>
    </location>
</feature>
<proteinExistence type="inferred from homology"/>
<dbReference type="InterPro" id="IPR035979">
    <property type="entry name" value="RBD_domain_sf"/>
</dbReference>
<reference evidence="10 11" key="1">
    <citation type="submission" date="2014-04" db="EMBL/GenBank/DDBJ databases">
        <authorList>
            <consortium name="DOE Joint Genome Institute"/>
            <person name="Kuo A."/>
            <person name="Kohler A."/>
            <person name="Costa M.D."/>
            <person name="Nagy L.G."/>
            <person name="Floudas D."/>
            <person name="Copeland A."/>
            <person name="Barry K.W."/>
            <person name="Cichocki N."/>
            <person name="Veneault-Fourrey C."/>
            <person name="LaButti K."/>
            <person name="Lindquist E.A."/>
            <person name="Lipzen A."/>
            <person name="Lundell T."/>
            <person name="Morin E."/>
            <person name="Murat C."/>
            <person name="Sun H."/>
            <person name="Tunlid A."/>
            <person name="Henrissat B."/>
            <person name="Grigoriev I.V."/>
            <person name="Hibbett D.S."/>
            <person name="Martin F."/>
            <person name="Nordberg H.P."/>
            <person name="Cantor M.N."/>
            <person name="Hua S.X."/>
        </authorList>
    </citation>
    <scope>NUCLEOTIDE SEQUENCE [LARGE SCALE GENOMIC DNA]</scope>
    <source>
        <strain evidence="10 11">Marx 270</strain>
    </source>
</reference>
<evidence type="ECO:0000256" key="2">
    <source>
        <dbReference type="ARBA" id="ARBA00004604"/>
    </source>
</evidence>
<dbReference type="SUPFAM" id="SSF54928">
    <property type="entry name" value="RNA-binding domain, RBD"/>
    <property type="match status" value="1"/>
</dbReference>
<evidence type="ECO:0000256" key="7">
    <source>
        <dbReference type="PROSITE-ProRule" id="PRU00176"/>
    </source>
</evidence>
<protein>
    <recommendedName>
        <fullName evidence="4">Nucleolar protein 12</fullName>
    </recommendedName>
</protein>
<evidence type="ECO:0000256" key="6">
    <source>
        <dbReference type="ARBA" id="ARBA00023242"/>
    </source>
</evidence>
<evidence type="ECO:0000256" key="8">
    <source>
        <dbReference type="SAM" id="MobiDB-lite"/>
    </source>
</evidence>
<dbReference type="HOGENOM" id="CLU_018832_0_0_1"/>
<evidence type="ECO:0000256" key="3">
    <source>
        <dbReference type="ARBA" id="ARBA00007077"/>
    </source>
</evidence>
<dbReference type="FunCoup" id="A0A0C3PC18">
    <property type="interactions" value="344"/>
</dbReference>
<keyword evidence="11" id="KW-1185">Reference proteome</keyword>
<feature type="region of interest" description="Disordered" evidence="8">
    <location>
        <begin position="1"/>
        <end position="59"/>
    </location>
</feature>
<dbReference type="GO" id="GO:0005730">
    <property type="term" value="C:nucleolus"/>
    <property type="evidence" value="ECO:0007669"/>
    <property type="project" value="UniProtKB-SubCell"/>
</dbReference>
<dbReference type="STRING" id="870435.A0A0C3PC18"/>
<dbReference type="PANTHER" id="PTHR23236">
    <property type="entry name" value="EUKARYOTIC TRANSLATION INITIATION FACTOR 4B/4H"/>
    <property type="match status" value="1"/>
</dbReference>
<dbReference type="GO" id="GO:0019843">
    <property type="term" value="F:rRNA binding"/>
    <property type="evidence" value="ECO:0007669"/>
    <property type="project" value="TreeGrafter"/>
</dbReference>
<dbReference type="EMBL" id="KN831967">
    <property type="protein sequence ID" value="KIO05254.1"/>
    <property type="molecule type" value="Genomic_DNA"/>
</dbReference>
<dbReference type="OrthoDB" id="442677at2759"/>
<organism evidence="10 11">
    <name type="scientific">Pisolithus tinctorius Marx 270</name>
    <dbReference type="NCBI Taxonomy" id="870435"/>
    <lineage>
        <taxon>Eukaryota</taxon>
        <taxon>Fungi</taxon>
        <taxon>Dikarya</taxon>
        <taxon>Basidiomycota</taxon>
        <taxon>Agaricomycotina</taxon>
        <taxon>Agaricomycetes</taxon>
        <taxon>Agaricomycetidae</taxon>
        <taxon>Boletales</taxon>
        <taxon>Sclerodermatineae</taxon>
        <taxon>Pisolithaceae</taxon>
        <taxon>Pisolithus</taxon>
    </lineage>
</organism>
<dbReference type="InParanoid" id="A0A0C3PC18"/>
<evidence type="ECO:0000313" key="10">
    <source>
        <dbReference type="EMBL" id="KIO05254.1"/>
    </source>
</evidence>
<feature type="compositionally biased region" description="Basic residues" evidence="8">
    <location>
        <begin position="423"/>
        <end position="438"/>
    </location>
</feature>
<dbReference type="Gene3D" id="3.30.70.330">
    <property type="match status" value="1"/>
</dbReference>
<comment type="similarity">
    <text evidence="3">Belongs to the RRM RBM34 family.</text>
</comment>
<dbReference type="GO" id="GO:0000463">
    <property type="term" value="P:maturation of LSU-rRNA from tricistronic rRNA transcript (SSU-rRNA, 5.8S rRNA, LSU-rRNA)"/>
    <property type="evidence" value="ECO:0007669"/>
    <property type="project" value="TreeGrafter"/>
</dbReference>
<keyword evidence="6" id="KW-0539">Nucleus</keyword>
<feature type="compositionally biased region" description="Basic and acidic residues" evidence="8">
    <location>
        <begin position="119"/>
        <end position="128"/>
    </location>
</feature>
<comment type="function">
    <text evidence="1">Involved in pre-25S rRNA processing.</text>
</comment>
<evidence type="ECO:0000256" key="5">
    <source>
        <dbReference type="ARBA" id="ARBA00022884"/>
    </source>
</evidence>
<dbReference type="AlphaFoldDB" id="A0A0C3PC18"/>
<dbReference type="InterPro" id="IPR000504">
    <property type="entry name" value="RRM_dom"/>
</dbReference>
<accession>A0A0C3PC18</accession>
<reference evidence="11" key="2">
    <citation type="submission" date="2015-01" db="EMBL/GenBank/DDBJ databases">
        <title>Evolutionary Origins and Diversification of the Mycorrhizal Mutualists.</title>
        <authorList>
            <consortium name="DOE Joint Genome Institute"/>
            <consortium name="Mycorrhizal Genomics Consortium"/>
            <person name="Kohler A."/>
            <person name="Kuo A."/>
            <person name="Nagy L.G."/>
            <person name="Floudas D."/>
            <person name="Copeland A."/>
            <person name="Barry K.W."/>
            <person name="Cichocki N."/>
            <person name="Veneault-Fourrey C."/>
            <person name="LaButti K."/>
            <person name="Lindquist E.A."/>
            <person name="Lipzen A."/>
            <person name="Lundell T."/>
            <person name="Morin E."/>
            <person name="Murat C."/>
            <person name="Riley R."/>
            <person name="Ohm R."/>
            <person name="Sun H."/>
            <person name="Tunlid A."/>
            <person name="Henrissat B."/>
            <person name="Grigoriev I.V."/>
            <person name="Hibbett D.S."/>
            <person name="Martin F."/>
        </authorList>
    </citation>
    <scope>NUCLEOTIDE SEQUENCE [LARGE SCALE GENOMIC DNA]</scope>
    <source>
        <strain evidence="11">Marx 270</strain>
    </source>
</reference>